<dbReference type="EMBL" id="AZIL01001698">
    <property type="protein sequence ID" value="EWM23272.1"/>
    <property type="molecule type" value="Genomic_DNA"/>
</dbReference>
<protein>
    <submittedName>
        <fullName evidence="1">Uncharacterized protein</fullName>
    </submittedName>
</protein>
<evidence type="ECO:0000313" key="2">
    <source>
        <dbReference type="Proteomes" id="UP000019335"/>
    </source>
</evidence>
<evidence type="ECO:0000313" key="1">
    <source>
        <dbReference type="EMBL" id="EWM23272.1"/>
    </source>
</evidence>
<accession>W7TA80</accession>
<name>W7TA80_9STRA</name>
<dbReference type="AlphaFoldDB" id="W7TA80"/>
<dbReference type="OrthoDB" id="10493013at2759"/>
<dbReference type="Proteomes" id="UP000019335">
    <property type="component" value="Chromosome 17"/>
</dbReference>
<reference evidence="1 2" key="1">
    <citation type="journal article" date="2014" name="Mol. Plant">
        <title>Chromosome Scale Genome Assembly and Transcriptome Profiling of Nannochloropsis gaditana in Nitrogen Depletion.</title>
        <authorList>
            <person name="Corteggiani Carpinelli E."/>
            <person name="Telatin A."/>
            <person name="Vitulo N."/>
            <person name="Forcato C."/>
            <person name="D'Angelo M."/>
            <person name="Schiavon R."/>
            <person name="Vezzi A."/>
            <person name="Giacometti G.M."/>
            <person name="Morosinotto T."/>
            <person name="Valle G."/>
        </authorList>
    </citation>
    <scope>NUCLEOTIDE SEQUENCE [LARGE SCALE GENOMIC DNA]</scope>
    <source>
        <strain evidence="1 2">B-31</strain>
    </source>
</reference>
<proteinExistence type="predicted"/>
<organism evidence="1 2">
    <name type="scientific">Nannochloropsis gaditana</name>
    <dbReference type="NCBI Taxonomy" id="72520"/>
    <lineage>
        <taxon>Eukaryota</taxon>
        <taxon>Sar</taxon>
        <taxon>Stramenopiles</taxon>
        <taxon>Ochrophyta</taxon>
        <taxon>Eustigmatophyceae</taxon>
        <taxon>Eustigmatales</taxon>
        <taxon>Monodopsidaceae</taxon>
        <taxon>Nannochloropsis</taxon>
    </lineage>
</organism>
<sequence length="110" mass="12141">MFSLSVRRALRPYSVKMQPLRVLQLVVWLATTVVMAGAAGTTKNKTPERKTAQLAALHKRTASHGVIHMTDDLYPHGPQVPVSAVPGHRAGIRYMRRQLLPPLPGCILQL</sequence>
<comment type="caution">
    <text evidence="1">The sequence shown here is derived from an EMBL/GenBank/DDBJ whole genome shotgun (WGS) entry which is preliminary data.</text>
</comment>
<gene>
    <name evidence="1" type="ORF">Naga_101654g2</name>
</gene>
<keyword evidence="2" id="KW-1185">Reference proteome</keyword>